<comment type="caution">
    <text evidence="1">The sequence shown here is derived from an EMBL/GenBank/DDBJ whole genome shotgun (WGS) entry which is preliminary data.</text>
</comment>
<dbReference type="PANTHER" id="PTHR43611:SF3">
    <property type="entry name" value="FLAVIN MONONUCLEOTIDE HYDROLASE 1, CHLOROPLATIC"/>
    <property type="match status" value="1"/>
</dbReference>
<organism evidence="1 2">
    <name type="scientific">Azospirillum lipoferum</name>
    <dbReference type="NCBI Taxonomy" id="193"/>
    <lineage>
        <taxon>Bacteria</taxon>
        <taxon>Pseudomonadati</taxon>
        <taxon>Pseudomonadota</taxon>
        <taxon>Alphaproteobacteria</taxon>
        <taxon>Rhodospirillales</taxon>
        <taxon>Azospirillaceae</taxon>
        <taxon>Azospirillum</taxon>
    </lineage>
</organism>
<reference evidence="1 2" key="1">
    <citation type="submission" date="2019-08" db="EMBL/GenBank/DDBJ databases">
        <authorList>
            <person name="Grouzdev D."/>
            <person name="Tikhonova E."/>
            <person name="Kravchenko I."/>
        </authorList>
    </citation>
    <scope>NUCLEOTIDE SEQUENCE [LARGE SCALE GENOMIC DNA]</scope>
    <source>
        <strain evidence="1 2">59b</strain>
    </source>
</reference>
<dbReference type="Proteomes" id="UP000324927">
    <property type="component" value="Unassembled WGS sequence"/>
</dbReference>
<dbReference type="PRINTS" id="PR00413">
    <property type="entry name" value="HADHALOGNASE"/>
</dbReference>
<dbReference type="CDD" id="cd02603">
    <property type="entry name" value="HAD_sEH-N_like"/>
    <property type="match status" value="1"/>
</dbReference>
<dbReference type="NCBIfam" id="TIGR01509">
    <property type="entry name" value="HAD-SF-IA-v3"/>
    <property type="match status" value="1"/>
</dbReference>
<sequence length="212" mass="22349">MSAKAIVFDIGGVLIDWSPAHLYRRLLPDDAAVADFLGSVCTSAWNQQFDAGMPFADGIATLSALHPGKAALIAAYRDRWEEMLVGEIPGTADLLRGLKAAGVPVHAISNWSAETFPIAAARYPVLDLFDVLVVSGRERMVKPDAAIFHLFLARAGLDAADCLFIDDNAANVAAAAAIGFDAILFTDAGRLAADLHARALLPVQALPARAAS</sequence>
<dbReference type="Gene3D" id="3.40.50.1000">
    <property type="entry name" value="HAD superfamily/HAD-like"/>
    <property type="match status" value="1"/>
</dbReference>
<dbReference type="OrthoDB" id="9807742at2"/>
<proteinExistence type="predicted"/>
<dbReference type="RefSeq" id="WP_149232624.1">
    <property type="nucleotide sequence ID" value="NZ_JALJXJ010000010.1"/>
</dbReference>
<evidence type="ECO:0000313" key="2">
    <source>
        <dbReference type="Proteomes" id="UP000324927"/>
    </source>
</evidence>
<name>A0A5A9GKH7_AZOLI</name>
<dbReference type="Pfam" id="PF00702">
    <property type="entry name" value="Hydrolase"/>
    <property type="match status" value="1"/>
</dbReference>
<dbReference type="PANTHER" id="PTHR43611">
    <property type="entry name" value="ALPHA-D-GLUCOSE 1-PHOSPHATE PHOSPHATASE"/>
    <property type="match status" value="1"/>
</dbReference>
<dbReference type="SFLD" id="SFLDG01129">
    <property type="entry name" value="C1.5:_HAD__Beta-PGM__Phosphata"/>
    <property type="match status" value="1"/>
</dbReference>
<accession>A0A5A9GKH7</accession>
<protein>
    <submittedName>
        <fullName evidence="1">HAD family phosphatase</fullName>
    </submittedName>
</protein>
<keyword evidence="2" id="KW-1185">Reference proteome</keyword>
<dbReference type="SUPFAM" id="SSF56784">
    <property type="entry name" value="HAD-like"/>
    <property type="match status" value="1"/>
</dbReference>
<gene>
    <name evidence="1" type="ORF">FZ942_18860</name>
</gene>
<evidence type="ECO:0000313" key="1">
    <source>
        <dbReference type="EMBL" id="KAA0594867.1"/>
    </source>
</evidence>
<dbReference type="EMBL" id="VTTN01000007">
    <property type="protein sequence ID" value="KAA0594867.1"/>
    <property type="molecule type" value="Genomic_DNA"/>
</dbReference>
<dbReference type="InterPro" id="IPR036412">
    <property type="entry name" value="HAD-like_sf"/>
</dbReference>
<dbReference type="InterPro" id="IPR023214">
    <property type="entry name" value="HAD_sf"/>
</dbReference>
<dbReference type="AlphaFoldDB" id="A0A5A9GKH7"/>
<dbReference type="SFLD" id="SFLDS00003">
    <property type="entry name" value="Haloacid_Dehalogenase"/>
    <property type="match status" value="1"/>
</dbReference>
<dbReference type="InterPro" id="IPR006439">
    <property type="entry name" value="HAD-SF_hydro_IA"/>
</dbReference>